<name>A0A5B7F8Q4_PORTR</name>
<feature type="signal peptide" evidence="1">
    <location>
        <begin position="1"/>
        <end position="17"/>
    </location>
</feature>
<evidence type="ECO:0008006" key="4">
    <source>
        <dbReference type="Google" id="ProtNLM"/>
    </source>
</evidence>
<feature type="chain" id="PRO_5023051439" description="Secreted protein" evidence="1">
    <location>
        <begin position="18"/>
        <end position="70"/>
    </location>
</feature>
<sequence>MKKTFANLLLSYTCALSSHPLCSQSSPSPFSLPQYRMNGSPPQSTPIPRQFAETCRACIFLSQVPRTCFK</sequence>
<dbReference type="Proteomes" id="UP000324222">
    <property type="component" value="Unassembled WGS sequence"/>
</dbReference>
<keyword evidence="1" id="KW-0732">Signal</keyword>
<keyword evidence="3" id="KW-1185">Reference proteome</keyword>
<proteinExistence type="predicted"/>
<gene>
    <name evidence="2" type="ORF">E2C01_035576</name>
</gene>
<accession>A0A5B7F8Q4</accession>
<reference evidence="2 3" key="1">
    <citation type="submission" date="2019-05" db="EMBL/GenBank/DDBJ databases">
        <title>Another draft genome of Portunus trituberculatus and its Hox gene families provides insights of decapod evolution.</title>
        <authorList>
            <person name="Jeong J.-H."/>
            <person name="Song I."/>
            <person name="Kim S."/>
            <person name="Choi T."/>
            <person name="Kim D."/>
            <person name="Ryu S."/>
            <person name="Kim W."/>
        </authorList>
    </citation>
    <scope>NUCLEOTIDE SEQUENCE [LARGE SCALE GENOMIC DNA]</scope>
    <source>
        <tissue evidence="2">Muscle</tissue>
    </source>
</reference>
<evidence type="ECO:0000313" key="3">
    <source>
        <dbReference type="Proteomes" id="UP000324222"/>
    </source>
</evidence>
<comment type="caution">
    <text evidence="2">The sequence shown here is derived from an EMBL/GenBank/DDBJ whole genome shotgun (WGS) entry which is preliminary data.</text>
</comment>
<dbReference type="EMBL" id="VSRR010005254">
    <property type="protein sequence ID" value="MPC41965.1"/>
    <property type="molecule type" value="Genomic_DNA"/>
</dbReference>
<organism evidence="2 3">
    <name type="scientific">Portunus trituberculatus</name>
    <name type="common">Swimming crab</name>
    <name type="synonym">Neptunus trituberculatus</name>
    <dbReference type="NCBI Taxonomy" id="210409"/>
    <lineage>
        <taxon>Eukaryota</taxon>
        <taxon>Metazoa</taxon>
        <taxon>Ecdysozoa</taxon>
        <taxon>Arthropoda</taxon>
        <taxon>Crustacea</taxon>
        <taxon>Multicrustacea</taxon>
        <taxon>Malacostraca</taxon>
        <taxon>Eumalacostraca</taxon>
        <taxon>Eucarida</taxon>
        <taxon>Decapoda</taxon>
        <taxon>Pleocyemata</taxon>
        <taxon>Brachyura</taxon>
        <taxon>Eubrachyura</taxon>
        <taxon>Portunoidea</taxon>
        <taxon>Portunidae</taxon>
        <taxon>Portuninae</taxon>
        <taxon>Portunus</taxon>
    </lineage>
</organism>
<evidence type="ECO:0000256" key="1">
    <source>
        <dbReference type="SAM" id="SignalP"/>
    </source>
</evidence>
<evidence type="ECO:0000313" key="2">
    <source>
        <dbReference type="EMBL" id="MPC41965.1"/>
    </source>
</evidence>
<dbReference type="AlphaFoldDB" id="A0A5B7F8Q4"/>
<protein>
    <recommendedName>
        <fullName evidence="4">Secreted protein</fullName>
    </recommendedName>
</protein>